<feature type="region of interest" description="Disordered" evidence="1">
    <location>
        <begin position="49"/>
        <end position="123"/>
    </location>
</feature>
<evidence type="ECO:0000313" key="3">
    <source>
        <dbReference type="Proteomes" id="UP001177140"/>
    </source>
</evidence>
<keyword evidence="3" id="KW-1185">Reference proteome</keyword>
<dbReference type="Proteomes" id="UP001177140">
    <property type="component" value="Unassembled WGS sequence"/>
</dbReference>
<dbReference type="AlphaFoldDB" id="A0AA41V501"/>
<proteinExistence type="predicted"/>
<evidence type="ECO:0000256" key="1">
    <source>
        <dbReference type="SAM" id="MobiDB-lite"/>
    </source>
</evidence>
<feature type="region of interest" description="Disordered" evidence="1">
    <location>
        <begin position="1"/>
        <end position="20"/>
    </location>
</feature>
<sequence>MEDSFQPPLPDYYAPDAADQQKQIEEGYASDGYVSEDASYTSSISYVCSEEASSVSSSGDGASEDVDLANEVGDVASKDEEGAAASIDGGGQMYDEYSNPDSSDEDTSDGDTSDDFTGPFETNFAFKRNKPTKEDWIKTWPEGRKEAKSAWVNVYSHFEGQGELGCGGYAVIVRNKSAQPIAASANFSKSGKSYFFHVLDGIQAGLRLASEHGCSSPDVRCSSRTVVMLLWQLASGGCIPFYENCKGTKKGEIGEICETCTMAIVPSVSKHAFVTSAGLLGELEREMTNKAAHYLAKEVKKKALRDGIENYNKPDMKPDEFPDGLVSIMLDDAFDNLYYNRDAWTKIIRAV</sequence>
<gene>
    <name evidence="2" type="ORF">MKW94_017404</name>
</gene>
<dbReference type="EMBL" id="JAJJMA010107903">
    <property type="protein sequence ID" value="MCL7031011.1"/>
    <property type="molecule type" value="Genomic_DNA"/>
</dbReference>
<name>A0AA41V501_PAPNU</name>
<organism evidence="2 3">
    <name type="scientific">Papaver nudicaule</name>
    <name type="common">Iceland poppy</name>
    <dbReference type="NCBI Taxonomy" id="74823"/>
    <lineage>
        <taxon>Eukaryota</taxon>
        <taxon>Viridiplantae</taxon>
        <taxon>Streptophyta</taxon>
        <taxon>Embryophyta</taxon>
        <taxon>Tracheophyta</taxon>
        <taxon>Spermatophyta</taxon>
        <taxon>Magnoliopsida</taxon>
        <taxon>Ranunculales</taxon>
        <taxon>Papaveraceae</taxon>
        <taxon>Papaveroideae</taxon>
        <taxon>Papaver</taxon>
    </lineage>
</organism>
<evidence type="ECO:0000313" key="2">
    <source>
        <dbReference type="EMBL" id="MCL7031011.1"/>
    </source>
</evidence>
<accession>A0AA41V501</accession>
<feature type="compositionally biased region" description="Acidic residues" evidence="1">
    <location>
        <begin position="102"/>
        <end position="114"/>
    </location>
</feature>
<feature type="compositionally biased region" description="Low complexity" evidence="1">
    <location>
        <begin position="11"/>
        <end position="20"/>
    </location>
</feature>
<feature type="compositionally biased region" description="Low complexity" evidence="1">
    <location>
        <begin position="49"/>
        <end position="61"/>
    </location>
</feature>
<reference evidence="2" key="1">
    <citation type="submission" date="2022-03" db="EMBL/GenBank/DDBJ databases">
        <title>A functionally conserved STORR gene fusion in Papaver species that diverged 16.8 million years ago.</title>
        <authorList>
            <person name="Catania T."/>
        </authorList>
    </citation>
    <scope>NUCLEOTIDE SEQUENCE</scope>
    <source>
        <strain evidence="2">S-191538</strain>
    </source>
</reference>
<comment type="caution">
    <text evidence="2">The sequence shown here is derived from an EMBL/GenBank/DDBJ whole genome shotgun (WGS) entry which is preliminary data.</text>
</comment>
<protein>
    <submittedName>
        <fullName evidence="2">Uncharacterized protein</fullName>
    </submittedName>
</protein>